<evidence type="ECO:0000256" key="1">
    <source>
        <dbReference type="ARBA" id="ARBA00008558"/>
    </source>
</evidence>
<evidence type="ECO:0000313" key="3">
    <source>
        <dbReference type="EMBL" id="QUI25379.1"/>
    </source>
</evidence>
<sequence length="386" mass="45571">MVNKIHKIMRNNVRFFLDHAYDDRNKVFYSEVDNGGTVQNTNIHIIGLSRLVYGLMEASSVMHESDEEMRKKAYEAVMFIKKYMIGKDKYGPYFIPTVNEKGEPHLHDGLNIWEQSYGFNGLVTYYEKTHNPDILEMIHELFDAYVKRFHDDEKGGFVFNYSLDKDKDYDSKCLQTIMYPVTSFLGRLYLVDVINQEKYEPWLKEAYKLGHKYLYDFRNNTIKVTLDRHFNDVGDKEVLPGHFFQLAWFFMSSKKYKALLGDKNLYAYGYYIYLETLKKPWMKEALTKGLPESINPETGEAASSKRIWWEHSEWINAMCHLNIVPFDKVRQVLQLFEKMFVDYDKGCEFFAVNEQGEPEDMLKGDLGKSSYHTIEMCKFILDRLSS</sequence>
<dbReference type="PANTHER" id="PTHR15108">
    <property type="entry name" value="N-ACYLGLUCOSAMINE-2-EPIMERASE"/>
    <property type="match status" value="1"/>
</dbReference>
<proteinExistence type="inferred from homology"/>
<dbReference type="Pfam" id="PF07221">
    <property type="entry name" value="GlcNAc_2-epim"/>
    <property type="match status" value="1"/>
</dbReference>
<dbReference type="EMBL" id="CP058649">
    <property type="protein sequence ID" value="QUI25379.1"/>
    <property type="molecule type" value="Genomic_DNA"/>
</dbReference>
<dbReference type="GO" id="GO:0016853">
    <property type="term" value="F:isomerase activity"/>
    <property type="evidence" value="ECO:0007669"/>
    <property type="project" value="UniProtKB-KW"/>
</dbReference>
<dbReference type="KEGG" id="vpy:HZI73_25125"/>
<dbReference type="InterPro" id="IPR010819">
    <property type="entry name" value="AGE/CE"/>
</dbReference>
<keyword evidence="2" id="KW-0413">Isomerase</keyword>
<dbReference type="Proteomes" id="UP000683246">
    <property type="component" value="Chromosome"/>
</dbReference>
<dbReference type="InterPro" id="IPR012341">
    <property type="entry name" value="6hp_glycosidase-like_sf"/>
</dbReference>
<dbReference type="RefSeq" id="WP_212696083.1">
    <property type="nucleotide sequence ID" value="NZ_CP058649.1"/>
</dbReference>
<dbReference type="GO" id="GO:0005975">
    <property type="term" value="P:carbohydrate metabolic process"/>
    <property type="evidence" value="ECO:0007669"/>
    <property type="project" value="InterPro"/>
</dbReference>
<reference evidence="3" key="1">
    <citation type="submission" date="2020-07" db="EMBL/GenBank/DDBJ databases">
        <title>Vallitalea pronyensis genome.</title>
        <authorList>
            <person name="Postec A."/>
        </authorList>
    </citation>
    <scope>NUCLEOTIDE SEQUENCE</scope>
    <source>
        <strain evidence="3">FatNI3</strain>
    </source>
</reference>
<dbReference type="AlphaFoldDB" id="A0A8J8SJC5"/>
<protein>
    <submittedName>
        <fullName evidence="3">AGE family epimerase/isomerase</fullName>
    </submittedName>
</protein>
<keyword evidence="4" id="KW-1185">Reference proteome</keyword>
<name>A0A8J8SJC5_9FIRM</name>
<gene>
    <name evidence="3" type="ORF">HZI73_25125</name>
</gene>
<dbReference type="InterPro" id="IPR008928">
    <property type="entry name" value="6-hairpin_glycosidase_sf"/>
</dbReference>
<accession>A0A8J8SJC5</accession>
<dbReference type="SUPFAM" id="SSF48208">
    <property type="entry name" value="Six-hairpin glycosidases"/>
    <property type="match status" value="1"/>
</dbReference>
<evidence type="ECO:0000313" key="4">
    <source>
        <dbReference type="Proteomes" id="UP000683246"/>
    </source>
</evidence>
<comment type="similarity">
    <text evidence="1">Belongs to the N-acylglucosamine 2-epimerase family.</text>
</comment>
<organism evidence="3 4">
    <name type="scientific">Vallitalea pronyensis</name>
    <dbReference type="NCBI Taxonomy" id="1348613"/>
    <lineage>
        <taxon>Bacteria</taxon>
        <taxon>Bacillati</taxon>
        <taxon>Bacillota</taxon>
        <taxon>Clostridia</taxon>
        <taxon>Lachnospirales</taxon>
        <taxon>Vallitaleaceae</taxon>
        <taxon>Vallitalea</taxon>
    </lineage>
</organism>
<evidence type="ECO:0000256" key="2">
    <source>
        <dbReference type="ARBA" id="ARBA00023235"/>
    </source>
</evidence>
<dbReference type="Gene3D" id="1.50.10.10">
    <property type="match status" value="1"/>
</dbReference>